<dbReference type="AlphaFoldDB" id="A0A4S1WTF7"/>
<feature type="domain" description="Beta-lactamase-related" evidence="2">
    <location>
        <begin position="244"/>
        <end position="590"/>
    </location>
</feature>
<dbReference type="Proteomes" id="UP000309848">
    <property type="component" value="Unassembled WGS sequence"/>
</dbReference>
<evidence type="ECO:0000256" key="1">
    <source>
        <dbReference type="SAM" id="MobiDB-lite"/>
    </source>
</evidence>
<organism evidence="3 4">
    <name type="scientific">Sphingomonas naasensis</name>
    <dbReference type="NCBI Taxonomy" id="1344951"/>
    <lineage>
        <taxon>Bacteria</taxon>
        <taxon>Pseudomonadati</taxon>
        <taxon>Pseudomonadota</taxon>
        <taxon>Alphaproteobacteria</taxon>
        <taxon>Sphingomonadales</taxon>
        <taxon>Sphingomonadaceae</taxon>
        <taxon>Sphingomonas</taxon>
    </lineage>
</organism>
<dbReference type="SUPFAM" id="SSF56601">
    <property type="entry name" value="beta-lactamase/transpeptidase-like"/>
    <property type="match status" value="1"/>
</dbReference>
<comment type="caution">
    <text evidence="3">The sequence shown here is derived from an EMBL/GenBank/DDBJ whole genome shotgun (WGS) entry which is preliminary data.</text>
</comment>
<dbReference type="EMBL" id="SRXU01000001">
    <property type="protein sequence ID" value="TGX46383.1"/>
    <property type="molecule type" value="Genomic_DNA"/>
</dbReference>
<reference evidence="3 4" key="1">
    <citation type="submission" date="2019-04" db="EMBL/GenBank/DDBJ databases">
        <title>Sphingomonas psychrotolerans sp. nov., isolated from soil in the Tianshan Mountains, Xinjiang, China.</title>
        <authorList>
            <person name="Luo Y."/>
            <person name="Sheng H."/>
        </authorList>
    </citation>
    <scope>NUCLEOTIDE SEQUENCE [LARGE SCALE GENOMIC DNA]</scope>
    <source>
        <strain evidence="3 4">KIS18-15</strain>
    </source>
</reference>
<gene>
    <name evidence="3" type="ORF">E5A74_04330</name>
</gene>
<evidence type="ECO:0000259" key="2">
    <source>
        <dbReference type="Pfam" id="PF00144"/>
    </source>
</evidence>
<dbReference type="InterPro" id="IPR001466">
    <property type="entry name" value="Beta-lactam-related"/>
</dbReference>
<keyword evidence="4" id="KW-1185">Reference proteome</keyword>
<proteinExistence type="predicted"/>
<dbReference type="Gene3D" id="3.40.710.10">
    <property type="entry name" value="DD-peptidase/beta-lactamase superfamily"/>
    <property type="match status" value="1"/>
</dbReference>
<dbReference type="InterPro" id="IPR012338">
    <property type="entry name" value="Beta-lactam/transpept-like"/>
</dbReference>
<evidence type="ECO:0000313" key="3">
    <source>
        <dbReference type="EMBL" id="TGX46383.1"/>
    </source>
</evidence>
<feature type="compositionally biased region" description="Basic and acidic residues" evidence="1">
    <location>
        <begin position="22"/>
        <end position="31"/>
    </location>
</feature>
<dbReference type="OrthoDB" id="9808046at2"/>
<accession>A0A4S1WTF7</accession>
<name>A0A4S1WTF7_9SPHN</name>
<dbReference type="Pfam" id="PF00144">
    <property type="entry name" value="Beta-lactamase"/>
    <property type="match status" value="1"/>
</dbReference>
<feature type="region of interest" description="Disordered" evidence="1">
    <location>
        <begin position="122"/>
        <end position="206"/>
    </location>
</feature>
<feature type="compositionally biased region" description="Low complexity" evidence="1">
    <location>
        <begin position="137"/>
        <end position="146"/>
    </location>
</feature>
<sequence>MGAAAHRLCRRRRQSPAGAARLSREADDPPRRPGGAAARHRALCRQDRGAGRAGGRAAFRRLPDQAGPGRRLGRAFHNGQSPAGRSAARSVRRDLHRWRPRHAPPARDGNLCQANRGICRARSQAADRGSGPQGDVASRARLAPARSRSDQARRQGRSAPVRSGQDTGAIDVPRSFRQGRGLRSRDGQWSASLRGRQARRKARPPAAGALTVRRALAICLLLTTVATPAAAQDDRFDAAIAGFRKLHRAEVQRAGIAGSSFYVVRDGKTVVADHLGEQDAEAHVPVDARTIYHWASITKTMTGIAIMQLRDRGLLGLDDPIVRYVPELARVHNPFGDTSAITIRQLMSHSAGFRSGTWPWRDKEWQPFEPPRWEQLEAILPYTEVTFRPGSRFSYSNPGIVYLGQVIERLSGEDFEVYVDKNILRPLGMHASYFDRTPAFLLPHRSHSYYIRDGKRTPAPFDADTGVTVSNGGLNAPLPDMARYVTFLLGDPQRAADYDLILKRSSLEEMWRPQISAGEDFSQGRMAATTQSGLSFFLDQGKGFRIVGHNGDQNGFRAYLSLCPDQRIGTLLAFNTETRGVENAPGNRTTAESRVALATDRLCEALAPAR</sequence>
<evidence type="ECO:0000313" key="4">
    <source>
        <dbReference type="Proteomes" id="UP000309848"/>
    </source>
</evidence>
<feature type="region of interest" description="Disordered" evidence="1">
    <location>
        <begin position="1"/>
        <end position="93"/>
    </location>
</feature>
<dbReference type="PANTHER" id="PTHR46825:SF9">
    <property type="entry name" value="BETA-LACTAMASE-RELATED DOMAIN-CONTAINING PROTEIN"/>
    <property type="match status" value="1"/>
</dbReference>
<protein>
    <recommendedName>
        <fullName evidence="2">Beta-lactamase-related domain-containing protein</fullName>
    </recommendedName>
</protein>
<dbReference type="InterPro" id="IPR050491">
    <property type="entry name" value="AmpC-like"/>
</dbReference>
<dbReference type="PANTHER" id="PTHR46825">
    <property type="entry name" value="D-ALANYL-D-ALANINE-CARBOXYPEPTIDASE/ENDOPEPTIDASE AMPH"/>
    <property type="match status" value="1"/>
</dbReference>